<sequence length="73" mass="8128">METLVFIAVLTIALWVAGYIPANTAGFGKEYKKYSKKAAKAAIRPSTEFARRNAKFFWGLGIGTLLMLLLFLQ</sequence>
<keyword evidence="1" id="KW-0472">Membrane</keyword>
<feature type="transmembrane region" description="Helical" evidence="1">
    <location>
        <begin position="56"/>
        <end position="72"/>
    </location>
</feature>
<protein>
    <submittedName>
        <fullName evidence="2">Uncharacterized protein</fullName>
    </submittedName>
</protein>
<name>A0A1G2MEC5_9BACT</name>
<keyword evidence="1" id="KW-0812">Transmembrane</keyword>
<evidence type="ECO:0000256" key="1">
    <source>
        <dbReference type="SAM" id="Phobius"/>
    </source>
</evidence>
<dbReference type="STRING" id="1802306.A3C72_04085"/>
<comment type="caution">
    <text evidence="2">The sequence shown here is derived from an EMBL/GenBank/DDBJ whole genome shotgun (WGS) entry which is preliminary data.</text>
</comment>
<organism evidence="2 3">
    <name type="scientific">Candidatus Taylorbacteria bacterium RIFCSPHIGHO2_02_FULL_43_32b</name>
    <dbReference type="NCBI Taxonomy" id="1802306"/>
    <lineage>
        <taxon>Bacteria</taxon>
        <taxon>Candidatus Tayloriibacteriota</taxon>
    </lineage>
</organism>
<reference evidence="2 3" key="1">
    <citation type="journal article" date="2016" name="Nat. Commun.">
        <title>Thousands of microbial genomes shed light on interconnected biogeochemical processes in an aquifer system.</title>
        <authorList>
            <person name="Anantharaman K."/>
            <person name="Brown C.T."/>
            <person name="Hug L.A."/>
            <person name="Sharon I."/>
            <person name="Castelle C.J."/>
            <person name="Probst A.J."/>
            <person name="Thomas B.C."/>
            <person name="Singh A."/>
            <person name="Wilkins M.J."/>
            <person name="Karaoz U."/>
            <person name="Brodie E.L."/>
            <person name="Williams K.H."/>
            <person name="Hubbard S.S."/>
            <person name="Banfield J.F."/>
        </authorList>
    </citation>
    <scope>NUCLEOTIDE SEQUENCE [LARGE SCALE GENOMIC DNA]</scope>
</reference>
<gene>
    <name evidence="2" type="ORF">A3C72_04085</name>
</gene>
<dbReference type="AlphaFoldDB" id="A0A1G2MEC5"/>
<keyword evidence="1" id="KW-1133">Transmembrane helix</keyword>
<evidence type="ECO:0000313" key="2">
    <source>
        <dbReference type="EMBL" id="OHA22246.1"/>
    </source>
</evidence>
<accession>A0A1G2MEC5</accession>
<evidence type="ECO:0000313" key="3">
    <source>
        <dbReference type="Proteomes" id="UP000177130"/>
    </source>
</evidence>
<dbReference type="Proteomes" id="UP000177130">
    <property type="component" value="Unassembled WGS sequence"/>
</dbReference>
<proteinExistence type="predicted"/>
<dbReference type="EMBL" id="MHRK01000056">
    <property type="protein sequence ID" value="OHA22246.1"/>
    <property type="molecule type" value="Genomic_DNA"/>
</dbReference>